<feature type="transmembrane region" description="Helical" evidence="1">
    <location>
        <begin position="75"/>
        <end position="93"/>
    </location>
</feature>
<keyword evidence="1" id="KW-1133">Transmembrane helix</keyword>
<dbReference type="Proteomes" id="UP000238650">
    <property type="component" value="Unassembled WGS sequence"/>
</dbReference>
<feature type="transmembrane region" description="Helical" evidence="1">
    <location>
        <begin position="21"/>
        <end position="37"/>
    </location>
</feature>
<proteinExistence type="predicted"/>
<comment type="caution">
    <text evidence="2">The sequence shown here is derived from an EMBL/GenBank/DDBJ whole genome shotgun (WGS) entry which is preliminary data.</text>
</comment>
<keyword evidence="3" id="KW-1185">Reference proteome</keyword>
<dbReference type="InterPro" id="IPR021214">
    <property type="entry name" value="DUF2568"/>
</dbReference>
<dbReference type="EMBL" id="MWZD01000017">
    <property type="protein sequence ID" value="PRI11299.1"/>
    <property type="molecule type" value="Genomic_DNA"/>
</dbReference>
<evidence type="ECO:0000256" key="1">
    <source>
        <dbReference type="SAM" id="Phobius"/>
    </source>
</evidence>
<keyword evidence="1" id="KW-0472">Membrane</keyword>
<accession>A0A2S9QNY7</accession>
<evidence type="ECO:0008006" key="4">
    <source>
        <dbReference type="Google" id="ProtNLM"/>
    </source>
</evidence>
<reference evidence="2 3" key="1">
    <citation type="journal article" date="2017" name="New Microbes New Infect">
        <title>Genome sequence of 'Leucobacter massiliensis' sp. nov. isolated from human pharynx after travel to the 2014 Hajj.</title>
        <authorList>
            <person name="Leangapichart T."/>
            <person name="Gautret P."/>
            <person name="Nguyen T.T."/>
            <person name="Armstrong N."/>
            <person name="Rolain J.M."/>
        </authorList>
    </citation>
    <scope>NUCLEOTIDE SEQUENCE [LARGE SCALE GENOMIC DNA]</scope>
    <source>
        <strain evidence="2 3">122RC15</strain>
    </source>
</reference>
<organism evidence="2 3">
    <name type="scientific">Leucobacter massiliensis</name>
    <dbReference type="NCBI Taxonomy" id="1686285"/>
    <lineage>
        <taxon>Bacteria</taxon>
        <taxon>Bacillati</taxon>
        <taxon>Actinomycetota</taxon>
        <taxon>Actinomycetes</taxon>
        <taxon>Micrococcales</taxon>
        <taxon>Microbacteriaceae</taxon>
        <taxon>Leucobacter</taxon>
    </lineage>
</organism>
<sequence length="121" mass="12940">MTSTSDAQPRRSTAILQFARGVFHLVAVLSIAVWGFLAGRLPVPGIVTGLVLLVLAVLLWALFLSPRPVLRVDRYAQALFELLLLAAAVAALIDLGVFWLWPALFGVAGAVVGFLASTRTE</sequence>
<feature type="transmembrane region" description="Helical" evidence="1">
    <location>
        <begin position="99"/>
        <end position="117"/>
    </location>
</feature>
<dbReference type="Pfam" id="PF10823">
    <property type="entry name" value="DUF2568"/>
    <property type="match status" value="1"/>
</dbReference>
<evidence type="ECO:0000313" key="3">
    <source>
        <dbReference type="Proteomes" id="UP000238650"/>
    </source>
</evidence>
<evidence type="ECO:0000313" key="2">
    <source>
        <dbReference type="EMBL" id="PRI11299.1"/>
    </source>
</evidence>
<feature type="transmembrane region" description="Helical" evidence="1">
    <location>
        <begin position="43"/>
        <end position="63"/>
    </location>
</feature>
<gene>
    <name evidence="2" type="ORF">B4915_10690</name>
</gene>
<protein>
    <recommendedName>
        <fullName evidence="4">4-amino-4-deoxy-L-arabinose transferase</fullName>
    </recommendedName>
</protein>
<keyword evidence="1" id="KW-0812">Transmembrane</keyword>
<dbReference type="RefSeq" id="WP_105805748.1">
    <property type="nucleotide sequence ID" value="NZ_MWZD01000017.1"/>
</dbReference>
<name>A0A2S9QNY7_9MICO</name>
<dbReference type="AlphaFoldDB" id="A0A2S9QNY7"/>
<dbReference type="OrthoDB" id="5076471at2"/>